<dbReference type="GO" id="GO:0046653">
    <property type="term" value="P:tetrahydrofolate metabolic process"/>
    <property type="evidence" value="ECO:0007669"/>
    <property type="project" value="InterPro"/>
</dbReference>
<dbReference type="Gene3D" id="3.30.2270.10">
    <property type="entry name" value="Folate-binding superfamily"/>
    <property type="match status" value="1"/>
</dbReference>
<dbReference type="STRING" id="1220583.GOACH_11_00530"/>
<comment type="caution">
    <text evidence="1">The sequence shown here is derived from an EMBL/GenBank/DDBJ whole genome shotgun (WGS) entry which is preliminary data.</text>
</comment>
<dbReference type="OrthoDB" id="7159274at2"/>
<name>L7KNG8_9ACTN</name>
<dbReference type="InterPro" id="IPR038561">
    <property type="entry name" value="SoxD_sf"/>
</dbReference>
<reference evidence="1 2" key="1">
    <citation type="submission" date="2012-12" db="EMBL/GenBank/DDBJ databases">
        <title>Whole genome shotgun sequence of Gordonia aichiensis NBRC 108223.</title>
        <authorList>
            <person name="Isaki-Nakamura S."/>
            <person name="Hosoyama A."/>
            <person name="Tsuchikane K."/>
            <person name="Ando Y."/>
            <person name="Baba S."/>
            <person name="Ohji S."/>
            <person name="Hamada M."/>
            <person name="Tamura T."/>
            <person name="Yamazoe A."/>
            <person name="Yamazaki S."/>
            <person name="Fujita N."/>
        </authorList>
    </citation>
    <scope>NUCLEOTIDE SEQUENCE [LARGE SCALE GENOMIC DNA]</scope>
    <source>
        <strain evidence="1 2">NBRC 108223</strain>
    </source>
</reference>
<dbReference type="Pfam" id="PF04267">
    <property type="entry name" value="SoxD"/>
    <property type="match status" value="1"/>
</dbReference>
<dbReference type="GO" id="GO:0008115">
    <property type="term" value="F:sarcosine oxidase activity"/>
    <property type="evidence" value="ECO:0007669"/>
    <property type="project" value="InterPro"/>
</dbReference>
<proteinExistence type="predicted"/>
<keyword evidence="2" id="KW-1185">Reference proteome</keyword>
<dbReference type="eggNOG" id="COG4311">
    <property type="taxonomic scope" value="Bacteria"/>
</dbReference>
<dbReference type="Proteomes" id="UP000010988">
    <property type="component" value="Unassembled WGS sequence"/>
</dbReference>
<accession>L7KNG8</accession>
<sequence>MQLITCPYCGPREEIEFHYGAAAGVAYPDNPARLDDVAWARYLFFRPNPKGALRERWCHSAGCRQWFTVERDTVSYSISSQPAAEAAQ</sequence>
<gene>
    <name evidence="1" type="primary">soxD</name>
    <name evidence="1" type="ORF">GOACH_11_00530</name>
</gene>
<dbReference type="RefSeq" id="WP_005175254.1">
    <property type="nucleotide sequence ID" value="NZ_BANR01000011.1"/>
</dbReference>
<dbReference type="AlphaFoldDB" id="L7KNG8"/>
<dbReference type="EMBL" id="BANR01000011">
    <property type="protein sequence ID" value="GAC49258.1"/>
    <property type="molecule type" value="Genomic_DNA"/>
</dbReference>
<evidence type="ECO:0000313" key="1">
    <source>
        <dbReference type="EMBL" id="GAC49258.1"/>
    </source>
</evidence>
<protein>
    <submittedName>
        <fullName evidence="1">Sarcosine oxidase delta subunit</fullName>
    </submittedName>
</protein>
<organism evidence="1 2">
    <name type="scientific">Gordonia aichiensis NBRC 108223</name>
    <dbReference type="NCBI Taxonomy" id="1220583"/>
    <lineage>
        <taxon>Bacteria</taxon>
        <taxon>Bacillati</taxon>
        <taxon>Actinomycetota</taxon>
        <taxon>Actinomycetes</taxon>
        <taxon>Mycobacteriales</taxon>
        <taxon>Gordoniaceae</taxon>
        <taxon>Gordonia</taxon>
    </lineage>
</organism>
<evidence type="ECO:0000313" key="2">
    <source>
        <dbReference type="Proteomes" id="UP000010988"/>
    </source>
</evidence>
<dbReference type="InterPro" id="IPR006279">
    <property type="entry name" value="SoxD"/>
</dbReference>